<organism evidence="2 3">
    <name type="scientific">Jiangella alba</name>
    <dbReference type="NCBI Taxonomy" id="561176"/>
    <lineage>
        <taxon>Bacteria</taxon>
        <taxon>Bacillati</taxon>
        <taxon>Actinomycetota</taxon>
        <taxon>Actinomycetes</taxon>
        <taxon>Jiangellales</taxon>
        <taxon>Jiangellaceae</taxon>
        <taxon>Jiangella</taxon>
    </lineage>
</organism>
<dbReference type="InterPro" id="IPR004360">
    <property type="entry name" value="Glyas_Fos-R_dOase_dom"/>
</dbReference>
<evidence type="ECO:0000259" key="1">
    <source>
        <dbReference type="PROSITE" id="PS51819"/>
    </source>
</evidence>
<dbReference type="Pfam" id="PF00903">
    <property type="entry name" value="Glyoxalase"/>
    <property type="match status" value="1"/>
</dbReference>
<reference evidence="3" key="1">
    <citation type="submission" date="2016-10" db="EMBL/GenBank/DDBJ databases">
        <authorList>
            <person name="Varghese N."/>
            <person name="Submissions S."/>
        </authorList>
    </citation>
    <scope>NUCLEOTIDE SEQUENCE [LARGE SCALE GENOMIC DNA]</scope>
    <source>
        <strain evidence="3">DSM 45237</strain>
    </source>
</reference>
<evidence type="ECO:0000313" key="2">
    <source>
        <dbReference type="EMBL" id="SEF11998.1"/>
    </source>
</evidence>
<evidence type="ECO:0000313" key="3">
    <source>
        <dbReference type="Proteomes" id="UP000181980"/>
    </source>
</evidence>
<feature type="domain" description="VOC" evidence="1">
    <location>
        <begin position="3"/>
        <end position="125"/>
    </location>
</feature>
<dbReference type="AlphaFoldDB" id="A0A1H5PFV2"/>
<gene>
    <name evidence="2" type="ORF">SAMN04488561_4158</name>
</gene>
<dbReference type="Gene3D" id="3.10.180.10">
    <property type="entry name" value="2,3-Dihydroxybiphenyl 1,2-Dioxygenase, domain 1"/>
    <property type="match status" value="1"/>
</dbReference>
<dbReference type="OrthoDB" id="4265398at2"/>
<name>A0A1H5PFV2_9ACTN</name>
<keyword evidence="3" id="KW-1185">Reference proteome</keyword>
<dbReference type="InterPro" id="IPR037523">
    <property type="entry name" value="VOC_core"/>
</dbReference>
<dbReference type="PANTHER" id="PTHR36503">
    <property type="entry name" value="BLR2520 PROTEIN"/>
    <property type="match status" value="1"/>
</dbReference>
<dbReference type="EMBL" id="FNUC01000004">
    <property type="protein sequence ID" value="SEF11998.1"/>
    <property type="molecule type" value="Genomic_DNA"/>
</dbReference>
<dbReference type="SUPFAM" id="SSF54593">
    <property type="entry name" value="Glyoxalase/Bleomycin resistance protein/Dihydroxybiphenyl dioxygenase"/>
    <property type="match status" value="1"/>
</dbReference>
<dbReference type="Proteomes" id="UP000181980">
    <property type="component" value="Unassembled WGS sequence"/>
</dbReference>
<dbReference type="PANTHER" id="PTHR36503:SF2">
    <property type="entry name" value="BLR2408 PROTEIN"/>
    <property type="match status" value="1"/>
</dbReference>
<dbReference type="STRING" id="561176.SAMN04488561_4158"/>
<dbReference type="InterPro" id="IPR029068">
    <property type="entry name" value="Glyas_Bleomycin-R_OHBP_Dase"/>
</dbReference>
<protein>
    <recommendedName>
        <fullName evidence="1">VOC domain-containing protein</fullName>
    </recommendedName>
</protein>
<proteinExistence type="predicted"/>
<dbReference type="PROSITE" id="PS51819">
    <property type="entry name" value="VOC"/>
    <property type="match status" value="1"/>
</dbReference>
<accession>A0A1H5PFV2</accession>
<sequence>MSRKIFVNVCSQDLRRSIDFYAALGFTLVEEFTNEQAACLVLTDSIYVMAVTEGFFGETVTNGISTTGTQVVLALELDSREEVDEVADRALAAGGEKAKDPMDEGFMYGRSVLDPDGHHWELMWMSTDAT</sequence>
<dbReference type="RefSeq" id="WP_069109911.1">
    <property type="nucleotide sequence ID" value="NZ_FNUC01000004.1"/>
</dbReference>